<organism evidence="1">
    <name type="scientific">bioreactor metagenome</name>
    <dbReference type="NCBI Taxonomy" id="1076179"/>
    <lineage>
        <taxon>unclassified sequences</taxon>
        <taxon>metagenomes</taxon>
        <taxon>ecological metagenomes</taxon>
    </lineage>
</organism>
<accession>A0A645HYN9</accession>
<sequence length="142" mass="16192">MQMMLQNLEQKKSQEQISGASDSLAKTYRLQENSEDLVENEVDSILALLTSSRAKKKKINPHSYLLRTLKTCCQSITDGILPQFYLNWTKQGMMQLGRCLTLKISESHKIGSVCSLSQVLEAEVDEKYYLSEEKTQQLLSKL</sequence>
<comment type="caution">
    <text evidence="1">The sequence shown here is derived from an EMBL/GenBank/DDBJ whole genome shotgun (WGS) entry which is preliminary data.</text>
</comment>
<name>A0A645HYN9_9ZZZZ</name>
<evidence type="ECO:0000313" key="1">
    <source>
        <dbReference type="EMBL" id="MPN40413.1"/>
    </source>
</evidence>
<protein>
    <submittedName>
        <fullName evidence="1">Uncharacterized protein</fullName>
    </submittedName>
</protein>
<gene>
    <name evidence="1" type="ORF">SDC9_187950</name>
</gene>
<reference evidence="1" key="1">
    <citation type="submission" date="2019-08" db="EMBL/GenBank/DDBJ databases">
        <authorList>
            <person name="Kucharzyk K."/>
            <person name="Murdoch R.W."/>
            <person name="Higgins S."/>
            <person name="Loffler F."/>
        </authorList>
    </citation>
    <scope>NUCLEOTIDE SEQUENCE</scope>
</reference>
<proteinExistence type="predicted"/>
<dbReference type="AlphaFoldDB" id="A0A645HYN9"/>
<dbReference type="EMBL" id="VSSQ01096811">
    <property type="protein sequence ID" value="MPN40413.1"/>
    <property type="molecule type" value="Genomic_DNA"/>
</dbReference>